<evidence type="ECO:0000313" key="2">
    <source>
        <dbReference type="Proteomes" id="UP000075418"/>
    </source>
</evidence>
<dbReference type="AlphaFoldDB" id="A0A151A6F5"/>
<reference evidence="1 2" key="1">
    <citation type="submission" date="2016-02" db="EMBL/GenBank/DDBJ databases">
        <title>Draft genome sequence of hydrocarbon degrading Staphylococcus saprophyticus Strain CNV2, isolated from crude-oil contaminated soil from Noonmati Oil Refinery, Guwahati, Assam, India.</title>
        <authorList>
            <person name="Mukherjee A."/>
            <person name="Chettri B."/>
            <person name="Langpoklakpam J."/>
            <person name="Singh A.K."/>
            <person name="Chattopadhyay D.J."/>
        </authorList>
    </citation>
    <scope>NUCLEOTIDE SEQUENCE [LARGE SCALE GENOMIC DNA]</scope>
    <source>
        <strain evidence="1 2">CNV2</strain>
    </source>
</reference>
<dbReference type="Proteomes" id="UP000075418">
    <property type="component" value="Unassembled WGS sequence"/>
</dbReference>
<dbReference type="RefSeq" id="WP_061855091.1">
    <property type="nucleotide sequence ID" value="NZ_LUGM01000002.1"/>
</dbReference>
<proteinExistence type="predicted"/>
<dbReference type="PANTHER" id="PTHR48098:SF3">
    <property type="entry name" value="IRON(III) ENTEROBACTIN ESTERASE"/>
    <property type="match status" value="1"/>
</dbReference>
<protein>
    <submittedName>
        <fullName evidence="1">Acetylesterase</fullName>
    </submittedName>
</protein>
<dbReference type="InterPro" id="IPR050583">
    <property type="entry name" value="Mycobacterial_A85_antigen"/>
</dbReference>
<dbReference type="Pfam" id="PF00756">
    <property type="entry name" value="Esterase"/>
    <property type="match status" value="1"/>
</dbReference>
<dbReference type="InterPro" id="IPR000801">
    <property type="entry name" value="Esterase-like"/>
</dbReference>
<accession>A0A151A6F5</accession>
<dbReference type="InterPro" id="IPR029058">
    <property type="entry name" value="AB_hydrolase_fold"/>
</dbReference>
<dbReference type="Gene3D" id="3.40.50.1820">
    <property type="entry name" value="alpha/beta hydrolase"/>
    <property type="match status" value="1"/>
</dbReference>
<dbReference type="EMBL" id="LUGM01000002">
    <property type="protein sequence ID" value="KYH14936.1"/>
    <property type="molecule type" value="Genomic_DNA"/>
</dbReference>
<dbReference type="PANTHER" id="PTHR48098">
    <property type="entry name" value="ENTEROCHELIN ESTERASE-RELATED"/>
    <property type="match status" value="1"/>
</dbReference>
<name>A0A151A6F5_9STAP</name>
<evidence type="ECO:0000313" key="1">
    <source>
        <dbReference type="EMBL" id="KYH14936.1"/>
    </source>
</evidence>
<dbReference type="SUPFAM" id="SSF53474">
    <property type="entry name" value="alpha/beta-Hydrolases"/>
    <property type="match status" value="1"/>
</dbReference>
<organism evidence="1 2">
    <name type="scientific">Staphylococcus kloosii</name>
    <dbReference type="NCBI Taxonomy" id="29384"/>
    <lineage>
        <taxon>Bacteria</taxon>
        <taxon>Bacillati</taxon>
        <taxon>Bacillota</taxon>
        <taxon>Bacilli</taxon>
        <taxon>Bacillales</taxon>
        <taxon>Staphylococcaceae</taxon>
        <taxon>Staphylococcus</taxon>
    </lineage>
</organism>
<gene>
    <name evidence="1" type="ORF">A0131_09150</name>
</gene>
<sequence>MTEFQAGKINKIDFKSEVLERDVTLSIYLPKDYTSLFKYKVIFCFDGKDFFSFGQIHRTYEKLREANKVERAIIVGFHYETVDKRRAEFHPQGERTPLTIKAMAKEILPYVDQHFPTFKVGNGRILFGDSLAGSVALVTALSYPRIFSQVGVLSLQHDEVITELLERCQLKDNLSIWHAVGLEEEDFELPTNGKRANFLTPNRELNQLLNSYNLSYHYEEFDGGHRWKSWKPLLNDMLTYFLSDNISF</sequence>
<comment type="caution">
    <text evidence="1">The sequence shown here is derived from an EMBL/GenBank/DDBJ whole genome shotgun (WGS) entry which is preliminary data.</text>
</comment>